<dbReference type="PANTHER" id="PTHR22916:SF3">
    <property type="entry name" value="UDP-GLCNAC:BETAGAL BETA-1,3-N-ACETYLGLUCOSAMINYLTRANSFERASE-LIKE PROTEIN 1"/>
    <property type="match status" value="1"/>
</dbReference>
<dbReference type="Proteomes" id="UP000765802">
    <property type="component" value="Unassembled WGS sequence"/>
</dbReference>
<accession>A0ABR7M7N3</accession>
<keyword evidence="3" id="KW-1185">Reference proteome</keyword>
<feature type="domain" description="Glycosyltransferase 2-like" evidence="1">
    <location>
        <begin position="6"/>
        <end position="132"/>
    </location>
</feature>
<dbReference type="InterPro" id="IPR001173">
    <property type="entry name" value="Glyco_trans_2-like"/>
</dbReference>
<dbReference type="RefSeq" id="WP_187256360.1">
    <property type="nucleotide sequence ID" value="NZ_JBHULF010000014.1"/>
</dbReference>
<protein>
    <recommendedName>
        <fullName evidence="1">Glycosyltransferase 2-like domain-containing protein</fullName>
    </recommendedName>
</protein>
<evidence type="ECO:0000259" key="1">
    <source>
        <dbReference type="Pfam" id="PF00535"/>
    </source>
</evidence>
<evidence type="ECO:0000313" key="2">
    <source>
        <dbReference type="EMBL" id="MBC6491026.1"/>
    </source>
</evidence>
<organism evidence="2 3">
    <name type="scientific">Flavihumibacter stibioxidans</name>
    <dbReference type="NCBI Taxonomy" id="1834163"/>
    <lineage>
        <taxon>Bacteria</taxon>
        <taxon>Pseudomonadati</taxon>
        <taxon>Bacteroidota</taxon>
        <taxon>Chitinophagia</taxon>
        <taxon>Chitinophagales</taxon>
        <taxon>Chitinophagaceae</taxon>
        <taxon>Flavihumibacter</taxon>
    </lineage>
</organism>
<dbReference type="PANTHER" id="PTHR22916">
    <property type="entry name" value="GLYCOSYLTRANSFERASE"/>
    <property type="match status" value="1"/>
</dbReference>
<gene>
    <name evidence="2" type="ORF">BC349_08290</name>
</gene>
<proteinExistence type="predicted"/>
<dbReference type="SUPFAM" id="SSF53448">
    <property type="entry name" value="Nucleotide-diphospho-sugar transferases"/>
    <property type="match status" value="1"/>
</dbReference>
<reference evidence="2 3" key="1">
    <citation type="submission" date="2016-07" db="EMBL/GenBank/DDBJ databases">
        <title>Genome analysis of Flavihumibacter stibioxidans YS-17.</title>
        <authorList>
            <person name="Shi K."/>
            <person name="Han Y."/>
            <person name="Wang G."/>
        </authorList>
    </citation>
    <scope>NUCLEOTIDE SEQUENCE [LARGE SCALE GENOMIC DNA]</scope>
    <source>
        <strain evidence="2 3">YS-17</strain>
    </source>
</reference>
<dbReference type="EMBL" id="MBUA01000012">
    <property type="protein sequence ID" value="MBC6491026.1"/>
    <property type="molecule type" value="Genomic_DNA"/>
</dbReference>
<sequence length="311" mass="35870">MSELVSILIPCFNAERFIKQAIESALYQTYSNTEVIVIDDGSTDNSLEIIKSFGDKINWQTRANKGGNYTRNELLSKAAGEWIQYLDADDYLLSDKLEHDIGFINNSGNRQIDCLYGPSLIEETIDKKNSRYVLPVKYPEDPLVSLFCWDMPQTNTMLFRKSSLIAAGGWNNDQKVCQEHELYFRLLKSGASFQAHVKEGSVYRIYSSETVCRRDPVFTYQNRIKIMNDLADYAIEKKLLTPDRKSIMGNQFWQIARDVWQFDKNWAESISKSVKSKFGQPQYNDILSGKFVFLSRLVGFNCAERIAEFIR</sequence>
<dbReference type="Pfam" id="PF00535">
    <property type="entry name" value="Glycos_transf_2"/>
    <property type="match status" value="1"/>
</dbReference>
<dbReference type="InterPro" id="IPR029044">
    <property type="entry name" value="Nucleotide-diphossugar_trans"/>
</dbReference>
<comment type="caution">
    <text evidence="2">The sequence shown here is derived from an EMBL/GenBank/DDBJ whole genome shotgun (WGS) entry which is preliminary data.</text>
</comment>
<evidence type="ECO:0000313" key="3">
    <source>
        <dbReference type="Proteomes" id="UP000765802"/>
    </source>
</evidence>
<dbReference type="Gene3D" id="3.90.550.10">
    <property type="entry name" value="Spore Coat Polysaccharide Biosynthesis Protein SpsA, Chain A"/>
    <property type="match status" value="1"/>
</dbReference>
<name>A0ABR7M7N3_9BACT</name>